<feature type="transmembrane region" description="Helical" evidence="1">
    <location>
        <begin position="327"/>
        <end position="350"/>
    </location>
</feature>
<dbReference type="Proteomes" id="UP000254792">
    <property type="component" value="Chromosome"/>
</dbReference>
<accession>A0A345Z3H8</accession>
<evidence type="ECO:0000313" key="2">
    <source>
        <dbReference type="EMBL" id="AXK51157.1"/>
    </source>
</evidence>
<feature type="transmembrane region" description="Helical" evidence="1">
    <location>
        <begin position="35"/>
        <end position="52"/>
    </location>
</feature>
<keyword evidence="3" id="KW-1185">Reference proteome</keyword>
<protein>
    <submittedName>
        <fullName evidence="2">Competence protein ComEC</fullName>
    </submittedName>
</protein>
<dbReference type="AlphaFoldDB" id="A0A345Z3H8"/>
<keyword evidence="1" id="KW-0812">Transmembrane</keyword>
<dbReference type="PANTHER" id="PTHR30619">
    <property type="entry name" value="DNA INTERNALIZATION/COMPETENCE PROTEIN COMEC/REC2"/>
    <property type="match status" value="1"/>
</dbReference>
<feature type="transmembrane region" description="Helical" evidence="1">
    <location>
        <begin position="242"/>
        <end position="264"/>
    </location>
</feature>
<dbReference type="RefSeq" id="WP_115558067.1">
    <property type="nucleotide sequence ID" value="NZ_CP031376.1"/>
</dbReference>
<dbReference type="EMBL" id="CP031376">
    <property type="protein sequence ID" value="AXK51157.1"/>
    <property type="molecule type" value="Genomic_DNA"/>
</dbReference>
<evidence type="ECO:0000256" key="1">
    <source>
        <dbReference type="SAM" id="Phobius"/>
    </source>
</evidence>
<feature type="transmembrane region" description="Helical" evidence="1">
    <location>
        <begin position="201"/>
        <end position="221"/>
    </location>
</feature>
<dbReference type="KEGG" id="salx:SALLE_v1c04830"/>
<feature type="transmembrane region" description="Helical" evidence="1">
    <location>
        <begin position="362"/>
        <end position="384"/>
    </location>
</feature>
<feature type="transmembrane region" description="Helical" evidence="1">
    <location>
        <begin position="284"/>
        <end position="306"/>
    </location>
</feature>
<dbReference type="Gene3D" id="3.60.15.10">
    <property type="entry name" value="Ribonuclease Z/Hydroxyacylglutathione hydrolase-like"/>
    <property type="match status" value="1"/>
</dbReference>
<feature type="transmembrane region" description="Helical" evidence="1">
    <location>
        <begin position="59"/>
        <end position="76"/>
    </location>
</feature>
<keyword evidence="1" id="KW-1133">Transmembrane helix</keyword>
<feature type="transmembrane region" description="Helical" evidence="1">
    <location>
        <begin position="396"/>
        <end position="421"/>
    </location>
</feature>
<dbReference type="PANTHER" id="PTHR30619:SF7">
    <property type="entry name" value="BETA-LACTAMASE DOMAIN PROTEIN"/>
    <property type="match status" value="1"/>
</dbReference>
<reference evidence="2 3" key="1">
    <citation type="submission" date="2018-07" db="EMBL/GenBank/DDBJ databases">
        <title>Complete genome sequence of Spiroplasma alleghenense PLHS-1 (ATCC 51752).</title>
        <authorList>
            <person name="Chou L."/>
            <person name="Lee T.-Y."/>
            <person name="Tsai Y.-M."/>
            <person name="Kuo C.-H."/>
        </authorList>
    </citation>
    <scope>NUCLEOTIDE SEQUENCE [LARGE SCALE GENOMIC DNA]</scope>
    <source>
        <strain evidence="2 3">PLHS-1</strain>
    </source>
</reference>
<name>A0A345Z3H8_9MOLU</name>
<organism evidence="2 3">
    <name type="scientific">Spiroplasma alleghenense</name>
    <dbReference type="NCBI Taxonomy" id="216931"/>
    <lineage>
        <taxon>Bacteria</taxon>
        <taxon>Bacillati</taxon>
        <taxon>Mycoplasmatota</taxon>
        <taxon>Mollicutes</taxon>
        <taxon>Entomoplasmatales</taxon>
        <taxon>Spiroplasmataceae</taxon>
        <taxon>Spiroplasma</taxon>
    </lineage>
</organism>
<dbReference type="InterPro" id="IPR036866">
    <property type="entry name" value="RibonucZ/Hydroxyglut_hydro"/>
</dbReference>
<feature type="transmembrane region" description="Helical" evidence="1">
    <location>
        <begin position="433"/>
        <end position="451"/>
    </location>
</feature>
<keyword evidence="1" id="KW-0472">Membrane</keyword>
<gene>
    <name evidence="2" type="primary">comEC</name>
    <name evidence="2" type="ORF">SALLE_v1c04830</name>
</gene>
<dbReference type="InterPro" id="IPR052159">
    <property type="entry name" value="Competence_DNA_uptake"/>
</dbReference>
<proteinExistence type="predicted"/>
<feature type="transmembrane region" description="Helical" evidence="1">
    <location>
        <begin position="12"/>
        <end position="29"/>
    </location>
</feature>
<dbReference type="OrthoDB" id="9761531at2"/>
<dbReference type="SUPFAM" id="SSF56281">
    <property type="entry name" value="Metallo-hydrolase/oxidoreductase"/>
    <property type="match status" value="1"/>
</dbReference>
<evidence type="ECO:0000313" key="3">
    <source>
        <dbReference type="Proteomes" id="UP000254792"/>
    </source>
</evidence>
<sequence>MKDLFLKFTPRINFNLVFFALAIFIMMGIVLKINVIMITGGIAFLLMVFYLVKKNFRYLLIILILLISVFLSFFVNQEYKMANNSLSFTVFNVSKNYSILSNGGKKFLFKEFENEKQIGQTYKMKCECNKIANKNNIYQFNFQKLMLSKNVIYELKNCQNQKFISDNFQTKLNAKKQINSDWMKSINNLEENDLTISFKNLGISFLLNSNGYLVLTGYYFLDKIFRRWKKYHKIKIILYLPLLFNLVLLNFSVEISRILLILFINYFSRIWKLKFGYWNKHVLIWSILLCISPNWFLSTGFIYSLVISFFNQFYLKMNCKKNVIKNLINWSLTIIPLQIMFNYNILFLLVLNQFFWQPLLSVMYLFTLYTNLIPGMGVIYNIFFSISLSLAKIGELVNLSWNIGHIESFYYVIYYLIYYIICKNSLRFRSNRVLMTILIAFSIFACNINNAKNNYNFIAMINVGNGNSFLLHEQGGKNIFFDIGSGIGKSKNTDSDFLKYYGLNVIEAVFISHTDQDHNNNIDQVSRNTIIKNIYKNDFYFRKMIVNDISIQNFEYYNEKDPNDSSQVLLLNWRNKRMLFTGDLPKRIESQLVADKEFYSLFLNRGLDFLQVPHHGSKTSSSREFINLIKPKICFISGENKGRLHFPDPITLNTLQQSGCITYATLGINTYKYLPFTNKKSDIEIIN</sequence>